<keyword evidence="2" id="KW-1185">Reference proteome</keyword>
<evidence type="ECO:0000313" key="2">
    <source>
        <dbReference type="Proteomes" id="UP001060215"/>
    </source>
</evidence>
<accession>A0ACC0GBF9</accession>
<organism evidence="1 2">
    <name type="scientific">Camellia lanceoleosa</name>
    <dbReference type="NCBI Taxonomy" id="1840588"/>
    <lineage>
        <taxon>Eukaryota</taxon>
        <taxon>Viridiplantae</taxon>
        <taxon>Streptophyta</taxon>
        <taxon>Embryophyta</taxon>
        <taxon>Tracheophyta</taxon>
        <taxon>Spermatophyta</taxon>
        <taxon>Magnoliopsida</taxon>
        <taxon>eudicotyledons</taxon>
        <taxon>Gunneridae</taxon>
        <taxon>Pentapetalae</taxon>
        <taxon>asterids</taxon>
        <taxon>Ericales</taxon>
        <taxon>Theaceae</taxon>
        <taxon>Camellia</taxon>
    </lineage>
</organism>
<gene>
    <name evidence="1" type="ORF">LOK49_LG10G02006</name>
</gene>
<reference evidence="1 2" key="1">
    <citation type="journal article" date="2022" name="Plant J.">
        <title>Chromosome-level genome of Camellia lanceoleosa provides a valuable resource for understanding genome evolution and self-incompatibility.</title>
        <authorList>
            <person name="Gong W."/>
            <person name="Xiao S."/>
            <person name="Wang L."/>
            <person name="Liao Z."/>
            <person name="Chang Y."/>
            <person name="Mo W."/>
            <person name="Hu G."/>
            <person name="Li W."/>
            <person name="Zhao G."/>
            <person name="Zhu H."/>
            <person name="Hu X."/>
            <person name="Ji K."/>
            <person name="Xiang X."/>
            <person name="Song Q."/>
            <person name="Yuan D."/>
            <person name="Jin S."/>
            <person name="Zhang L."/>
        </authorList>
    </citation>
    <scope>NUCLEOTIDE SEQUENCE [LARGE SCALE GENOMIC DNA]</scope>
    <source>
        <strain evidence="1">SQ_2022a</strain>
    </source>
</reference>
<comment type="caution">
    <text evidence="1">The sequence shown here is derived from an EMBL/GenBank/DDBJ whole genome shotgun (WGS) entry which is preliminary data.</text>
</comment>
<sequence length="104" mass="11830">MIFTMATQTMQDNLKTAKGYLGITDQSRFSIYINTHMDLLIWNCWGVGNKKFKRNLRELVLIHKPDLMVLMETKVDLASMGTFFNQMGFTTSAHVDPIGRNGGI</sequence>
<protein>
    <submittedName>
        <fullName evidence="1">Uncharacterized protein</fullName>
    </submittedName>
</protein>
<proteinExistence type="predicted"/>
<evidence type="ECO:0000313" key="1">
    <source>
        <dbReference type="EMBL" id="KAI7998471.1"/>
    </source>
</evidence>
<dbReference type="EMBL" id="CM045767">
    <property type="protein sequence ID" value="KAI7998471.1"/>
    <property type="molecule type" value="Genomic_DNA"/>
</dbReference>
<name>A0ACC0GBF9_9ERIC</name>
<dbReference type="Proteomes" id="UP001060215">
    <property type="component" value="Chromosome 10"/>
</dbReference>